<feature type="non-terminal residue" evidence="1">
    <location>
        <position position="99"/>
    </location>
</feature>
<dbReference type="EMBL" id="QWDN01001244">
    <property type="protein sequence ID" value="TEB40493.1"/>
    <property type="molecule type" value="Genomic_DNA"/>
</dbReference>
<feature type="non-terminal residue" evidence="1">
    <location>
        <position position="1"/>
    </location>
</feature>
<name>A0A4Y7U239_9FLAO</name>
<proteinExistence type="predicted"/>
<evidence type="ECO:0000313" key="1">
    <source>
        <dbReference type="EMBL" id="TEB40493.1"/>
    </source>
</evidence>
<dbReference type="Proteomes" id="UP000298340">
    <property type="component" value="Unassembled WGS sequence"/>
</dbReference>
<evidence type="ECO:0000313" key="2">
    <source>
        <dbReference type="Proteomes" id="UP000298340"/>
    </source>
</evidence>
<sequence>SLPWSFNFYGNEYTDINVGTTGLLTFDTPEDSAAMNDMIPTDLFKTLIAPYWTFGAFDTTTYPADEVGVFYYSDAEKMIISWEYFSNFFGGLGDPTSAE</sequence>
<organism evidence="1 2">
    <name type="scientific">Flavobacterium circumlabens</name>
    <dbReference type="NCBI Taxonomy" id="2133765"/>
    <lineage>
        <taxon>Bacteria</taxon>
        <taxon>Pseudomonadati</taxon>
        <taxon>Bacteroidota</taxon>
        <taxon>Flavobacteriia</taxon>
        <taxon>Flavobacteriales</taxon>
        <taxon>Flavobacteriaceae</taxon>
        <taxon>Flavobacterium</taxon>
    </lineage>
</organism>
<dbReference type="AlphaFoldDB" id="A0A4Y7U239"/>
<accession>A0A4Y7U239</accession>
<reference evidence="1 2" key="1">
    <citation type="journal article" date="2018" name="Syst. Appl. Microbiol.">
        <title>Flavobacterium circumlabens sp. nov. and Flavobacterium cupreum sp. nov., two psychrotrophic species isolated from Antarctic environmental samples.</title>
        <authorList>
            <person name="Kralova S."/>
            <person name="Busse H.J."/>
            <person name="Svec P."/>
            <person name="Maslanova I."/>
            <person name="Stankova E."/>
            <person name="Bartak M."/>
            <person name="Sedlacek I."/>
        </authorList>
    </citation>
    <scope>NUCLEOTIDE SEQUENCE [LARGE SCALE GENOMIC DNA]</scope>
    <source>
        <strain evidence="1 2">CCM 8828</strain>
    </source>
</reference>
<protein>
    <submittedName>
        <fullName evidence="1">Uncharacterized protein</fullName>
    </submittedName>
</protein>
<dbReference type="RefSeq" id="WP_170208207.1">
    <property type="nucleotide sequence ID" value="NZ_QWDN01001244.1"/>
</dbReference>
<gene>
    <name evidence="1" type="ORF">D0809_30330</name>
</gene>
<comment type="caution">
    <text evidence="1">The sequence shown here is derived from an EMBL/GenBank/DDBJ whole genome shotgun (WGS) entry which is preliminary data.</text>
</comment>